<gene>
    <name evidence="1" type="ORF">HD596_012150</name>
</gene>
<sequence length="303" mass="34538">MVLPVGWRVNEADWVRLVRQLRRGDCTPLLGAGACYGRLPTGKELSKHFAKEYDFPFADHGNLAHVMQYAAHVHNDPTDLKVEVCAYLKQRAAAATDPLDPHTVLAEFPIKTFLTTNYDDFMLQALQHCRKGPRTPNVCRSTWWEPTKRAVVPDPDPDHPLIYHLHGNWDDPSSIVLTENDYVQYLLNLRDVDDANGRQLLPIPEPVLDAMTSSPLLFLGYSLQDWNFRVLFHGLIKSIPSTRQRRHISVQLLPELNTSLTDAENLASEYLKSYYADLKISIYVGTTSAFFKELLDWNARTPL</sequence>
<organism evidence="1 2">
    <name type="scientific">Nonomuraea jabiensis</name>
    <dbReference type="NCBI Taxonomy" id="882448"/>
    <lineage>
        <taxon>Bacteria</taxon>
        <taxon>Bacillati</taxon>
        <taxon>Actinomycetota</taxon>
        <taxon>Actinomycetes</taxon>
        <taxon>Streptosporangiales</taxon>
        <taxon>Streptosporangiaceae</taxon>
        <taxon>Nonomuraea</taxon>
    </lineage>
</organism>
<dbReference type="AlphaFoldDB" id="A0A7W9GKD5"/>
<evidence type="ECO:0008006" key="3">
    <source>
        <dbReference type="Google" id="ProtNLM"/>
    </source>
</evidence>
<proteinExistence type="predicted"/>
<comment type="caution">
    <text evidence="1">The sequence shown here is derived from an EMBL/GenBank/DDBJ whole genome shotgun (WGS) entry which is preliminary data.</text>
</comment>
<accession>A0A7W9GKD5</accession>
<name>A0A7W9GKD5_9ACTN</name>
<dbReference type="Proteomes" id="UP000579153">
    <property type="component" value="Unassembled WGS sequence"/>
</dbReference>
<keyword evidence="2" id="KW-1185">Reference proteome</keyword>
<evidence type="ECO:0000313" key="2">
    <source>
        <dbReference type="Proteomes" id="UP000579153"/>
    </source>
</evidence>
<dbReference type="Pfam" id="PF13289">
    <property type="entry name" value="SIR2_2"/>
    <property type="match status" value="1"/>
</dbReference>
<reference evidence="1 2" key="1">
    <citation type="submission" date="2020-08" db="EMBL/GenBank/DDBJ databases">
        <title>Sequencing the genomes of 1000 actinobacteria strains.</title>
        <authorList>
            <person name="Klenk H.-P."/>
        </authorList>
    </citation>
    <scope>NUCLEOTIDE SEQUENCE [LARGE SCALE GENOMIC DNA]</scope>
    <source>
        <strain evidence="1 2">DSM 45507</strain>
    </source>
</reference>
<evidence type="ECO:0000313" key="1">
    <source>
        <dbReference type="EMBL" id="MBB5785394.1"/>
    </source>
</evidence>
<protein>
    <recommendedName>
        <fullName evidence="3">SIR2-like domain-containing protein</fullName>
    </recommendedName>
</protein>
<dbReference type="EMBL" id="JACHMB010000001">
    <property type="protein sequence ID" value="MBB5785394.1"/>
    <property type="molecule type" value="Genomic_DNA"/>
</dbReference>
<dbReference type="RefSeq" id="WP_185078174.1">
    <property type="nucleotide sequence ID" value="NZ_JACHMB010000001.1"/>
</dbReference>